<dbReference type="RefSeq" id="XP_008863658.1">
    <property type="nucleotide sequence ID" value="XM_008865436.1"/>
</dbReference>
<evidence type="ECO:0000259" key="1">
    <source>
        <dbReference type="Pfam" id="PF02036"/>
    </source>
</evidence>
<sequence length="250" mass="25744">MSTASEVFATMDAAVREAGASLVDKVKGTIKFDVTGAGQWLIQVKTTPSGVSKATADDKADVTITISESNFLLLIAEKLNPQAAFMQGKIKLKGNMGLASKLAAVIAAYKQKAASSGSAPAAAASVPATPTSSAQPKLRSALLFASIGEAIKTKGPELVSKVKGTIQFVITPGGAWHVDLKNGTGSIEATSKPADITITTADDDFMAIAEGKLNAQQAFMKGKLKVKGNMGLAMKLPVVIEAAKAPRSKL</sequence>
<name>A0A024UN16_9STRA</name>
<dbReference type="Gene3D" id="3.30.1050.10">
    <property type="entry name" value="SCP2 sterol-binding domain"/>
    <property type="match status" value="2"/>
</dbReference>
<feature type="domain" description="SCP2" evidence="1">
    <location>
        <begin position="17"/>
        <end position="106"/>
    </location>
</feature>
<dbReference type="GO" id="GO:0005829">
    <property type="term" value="C:cytosol"/>
    <property type="evidence" value="ECO:0007669"/>
    <property type="project" value="TreeGrafter"/>
</dbReference>
<dbReference type="VEuPathDB" id="FungiDB:H310_02052"/>
<dbReference type="PANTHER" id="PTHR10094">
    <property type="entry name" value="STEROL CARRIER PROTEIN 2 SCP-2 FAMILY PROTEIN"/>
    <property type="match status" value="1"/>
</dbReference>
<dbReference type="STRING" id="157072.A0A024UN16"/>
<dbReference type="InterPro" id="IPR036527">
    <property type="entry name" value="SCP2_sterol-bd_dom_sf"/>
</dbReference>
<dbReference type="OrthoDB" id="5327538at2759"/>
<feature type="domain" description="SCP2" evidence="1">
    <location>
        <begin position="153"/>
        <end position="237"/>
    </location>
</feature>
<dbReference type="eggNOG" id="KOG4170">
    <property type="taxonomic scope" value="Eukaryota"/>
</dbReference>
<protein>
    <recommendedName>
        <fullName evidence="1">SCP2 domain-containing protein</fullName>
    </recommendedName>
</protein>
<dbReference type="SUPFAM" id="SSF55718">
    <property type="entry name" value="SCP-like"/>
    <property type="match status" value="2"/>
</dbReference>
<evidence type="ECO:0000313" key="2">
    <source>
        <dbReference type="EMBL" id="ETW07565.1"/>
    </source>
</evidence>
<dbReference type="Pfam" id="PF02036">
    <property type="entry name" value="SCP2"/>
    <property type="match status" value="2"/>
</dbReference>
<organism evidence="2">
    <name type="scientific">Aphanomyces invadans</name>
    <dbReference type="NCBI Taxonomy" id="157072"/>
    <lineage>
        <taxon>Eukaryota</taxon>
        <taxon>Sar</taxon>
        <taxon>Stramenopiles</taxon>
        <taxon>Oomycota</taxon>
        <taxon>Saprolegniomycetes</taxon>
        <taxon>Saprolegniales</taxon>
        <taxon>Verrucalvaceae</taxon>
        <taxon>Aphanomyces</taxon>
    </lineage>
</organism>
<dbReference type="PANTHER" id="PTHR10094:SF25">
    <property type="entry name" value="SCP2 STEROL-BINDING DOMAIN-CONTAINING PROTEIN 1"/>
    <property type="match status" value="1"/>
</dbReference>
<dbReference type="EMBL" id="KI913954">
    <property type="protein sequence ID" value="ETW07565.1"/>
    <property type="molecule type" value="Genomic_DNA"/>
</dbReference>
<gene>
    <name evidence="2" type="ORF">H310_02052</name>
</gene>
<dbReference type="GeneID" id="20079102"/>
<dbReference type="InterPro" id="IPR003033">
    <property type="entry name" value="SCP2_sterol-bd_dom"/>
</dbReference>
<accession>A0A024UN16</accession>
<proteinExistence type="predicted"/>
<dbReference type="AlphaFoldDB" id="A0A024UN16"/>
<reference evidence="2" key="1">
    <citation type="submission" date="2013-12" db="EMBL/GenBank/DDBJ databases">
        <title>The Genome Sequence of Aphanomyces invadans NJM9701.</title>
        <authorList>
            <consortium name="The Broad Institute Genomics Platform"/>
            <person name="Russ C."/>
            <person name="Tyler B."/>
            <person name="van West P."/>
            <person name="Dieguez-Uribeondo J."/>
            <person name="Young S.K."/>
            <person name="Zeng Q."/>
            <person name="Gargeya S."/>
            <person name="Fitzgerald M."/>
            <person name="Abouelleil A."/>
            <person name="Alvarado L."/>
            <person name="Chapman S.B."/>
            <person name="Gainer-Dewar J."/>
            <person name="Goldberg J."/>
            <person name="Griggs A."/>
            <person name="Gujja S."/>
            <person name="Hansen M."/>
            <person name="Howarth C."/>
            <person name="Imamovic A."/>
            <person name="Ireland A."/>
            <person name="Larimer J."/>
            <person name="McCowan C."/>
            <person name="Murphy C."/>
            <person name="Pearson M."/>
            <person name="Poon T.W."/>
            <person name="Priest M."/>
            <person name="Roberts A."/>
            <person name="Saif S."/>
            <person name="Shea T."/>
            <person name="Sykes S."/>
            <person name="Wortman J."/>
            <person name="Nusbaum C."/>
            <person name="Birren B."/>
        </authorList>
    </citation>
    <scope>NUCLEOTIDE SEQUENCE [LARGE SCALE GENOMIC DNA]</scope>
    <source>
        <strain evidence="2">NJM9701</strain>
    </source>
</reference>